<dbReference type="EMBL" id="CP032332">
    <property type="protein sequence ID" value="QCO05446.1"/>
    <property type="molecule type" value="Genomic_DNA"/>
</dbReference>
<proteinExistence type="predicted"/>
<evidence type="ECO:0000313" key="2">
    <source>
        <dbReference type="EMBL" id="QCO05446.1"/>
    </source>
</evidence>
<feature type="region of interest" description="Disordered" evidence="1">
    <location>
        <begin position="217"/>
        <end position="263"/>
    </location>
</feature>
<geneLocation type="plasmid" evidence="2">
    <name>p2</name>
</geneLocation>
<dbReference type="AlphaFoldDB" id="A0A4D8Q9N4"/>
<sequence length="263" mass="28508">MLPISTKDIVTFRPIDGQIETLEKLLADADSDKARDGLVKAIADLREKADSEPQPVFRLGVASHFQRAAFRRDLTASGATYPGEAALSQAMREAIDAANPVNRDELLALIDEFEAANPGDIVDPDALNDLETIVRIARAMGGRFPALEGDRVYWLDVAPIIACRHFLLGWEGVKAEDGTAAAFERRSGLTTDETLQHLEENDLKAVGYKIMSLMRPTKAQEKNSVSPSQSHDGRKPSLTETKLLTEASGTSSESGTSETPATC</sequence>
<protein>
    <submittedName>
        <fullName evidence="2">Uncharacterized protein</fullName>
    </submittedName>
</protein>
<dbReference type="Proteomes" id="UP000298596">
    <property type="component" value="Plasmid p2"/>
</dbReference>
<gene>
    <name evidence="2" type="ORF">D3867_26230</name>
</gene>
<evidence type="ECO:0000256" key="1">
    <source>
        <dbReference type="SAM" id="MobiDB-lite"/>
    </source>
</evidence>
<name>A0A4D8Q9N4_AZOBR</name>
<evidence type="ECO:0000313" key="3">
    <source>
        <dbReference type="Proteomes" id="UP000298596"/>
    </source>
</evidence>
<organism evidence="2 3">
    <name type="scientific">Azospirillum brasilense</name>
    <dbReference type="NCBI Taxonomy" id="192"/>
    <lineage>
        <taxon>Bacteria</taxon>
        <taxon>Pseudomonadati</taxon>
        <taxon>Pseudomonadota</taxon>
        <taxon>Alphaproteobacteria</taxon>
        <taxon>Rhodospirillales</taxon>
        <taxon>Azospirillaceae</taxon>
        <taxon>Azospirillum</taxon>
    </lineage>
</organism>
<reference evidence="2 3" key="1">
    <citation type="submission" date="2018-09" db="EMBL/GenBank/DDBJ databases">
        <title>Whole genome based analysis of evolution and adaptive divergence in Indian and Brazilian strains of Azospirillum brasilense.</title>
        <authorList>
            <person name="Singh C."/>
            <person name="Tripathi A.K."/>
        </authorList>
    </citation>
    <scope>NUCLEOTIDE SEQUENCE [LARGE SCALE GENOMIC DNA]</scope>
    <source>
        <strain evidence="2 3">MTCC4036</strain>
        <plasmid evidence="2 3">p2</plasmid>
    </source>
</reference>
<accession>A0A4D8Q9N4</accession>
<keyword evidence="2" id="KW-0614">Plasmid</keyword>
<feature type="compositionally biased region" description="Low complexity" evidence="1">
    <location>
        <begin position="245"/>
        <end position="263"/>
    </location>
</feature>